<dbReference type="PANTHER" id="PTHR10961">
    <property type="entry name" value="PEROXISOMAL SARCOSINE OXIDASE"/>
    <property type="match status" value="1"/>
</dbReference>
<feature type="region of interest" description="Disordered" evidence="6">
    <location>
        <begin position="418"/>
        <end position="439"/>
    </location>
</feature>
<dbReference type="GO" id="GO:0008115">
    <property type="term" value="F:sarcosine oxidase activity"/>
    <property type="evidence" value="ECO:0007669"/>
    <property type="project" value="TreeGrafter"/>
</dbReference>
<reference evidence="8" key="1">
    <citation type="journal article" date="2020" name="Stud. Mycol.">
        <title>101 Dothideomycetes genomes: a test case for predicting lifestyles and emergence of pathogens.</title>
        <authorList>
            <person name="Haridas S."/>
            <person name="Albert R."/>
            <person name="Binder M."/>
            <person name="Bloem J."/>
            <person name="Labutti K."/>
            <person name="Salamov A."/>
            <person name="Andreopoulos B."/>
            <person name="Baker S."/>
            <person name="Barry K."/>
            <person name="Bills G."/>
            <person name="Bluhm B."/>
            <person name="Cannon C."/>
            <person name="Castanera R."/>
            <person name="Culley D."/>
            <person name="Daum C."/>
            <person name="Ezra D."/>
            <person name="Gonzalez J."/>
            <person name="Henrissat B."/>
            <person name="Kuo A."/>
            <person name="Liang C."/>
            <person name="Lipzen A."/>
            <person name="Lutzoni F."/>
            <person name="Magnuson J."/>
            <person name="Mondo S."/>
            <person name="Nolan M."/>
            <person name="Ohm R."/>
            <person name="Pangilinan J."/>
            <person name="Park H.-J."/>
            <person name="Ramirez L."/>
            <person name="Alfaro M."/>
            <person name="Sun H."/>
            <person name="Tritt A."/>
            <person name="Yoshinaga Y."/>
            <person name="Zwiers L.-H."/>
            <person name="Turgeon B."/>
            <person name="Goodwin S."/>
            <person name="Spatafora J."/>
            <person name="Crous P."/>
            <person name="Grigoriev I."/>
        </authorList>
    </citation>
    <scope>NUCLEOTIDE SEQUENCE</scope>
    <source>
        <strain evidence="8">ATCC 74209</strain>
    </source>
</reference>
<evidence type="ECO:0000259" key="7">
    <source>
        <dbReference type="Pfam" id="PF01266"/>
    </source>
</evidence>
<dbReference type="GO" id="GO:0050660">
    <property type="term" value="F:flavin adenine dinucleotide binding"/>
    <property type="evidence" value="ECO:0007669"/>
    <property type="project" value="InterPro"/>
</dbReference>
<evidence type="ECO:0000256" key="1">
    <source>
        <dbReference type="ARBA" id="ARBA00001974"/>
    </source>
</evidence>
<sequence length="456" mass="50907">MSTDPASSNSSRILIIGSGIFGASTAYHLSQTHLDPSLITIIDRTPFPPQHAASTDINKIVRADYNSRFYMNLAYEALEAWKRSPDLQGEDGEKFFHQNGWLVLSHTKGDMENANRIRQTLKERASDEMRVLDKSKEVLNNDLLRDAVWEEGDVSASYFNLDAGWADAGDAITKLIKIAVSRGVNYKCGDVETLILDDFGTRGARTKDGKTYEADKVVLATGAWTSHVLSPTEDQINLPEEERVETQLTAAAVCVAHYKLDESEYNRLKNAPVVCNGNLGEIIPPPRRSQLLKFTNAKTVTNTTTSSTGHRISAPPDQDQTLVPDKIKQETLTLMIRKTMPQLFKQPVHHWRLCWDAVTPQQDFLIAQHPHSRLRNLYLATGGSFHSWKFLPIIGKYVVNVLNGLSNGEEKDKRWAWKSAGGDGERTGRGAHEAVVPTRELRDLRDAEKSFQASVA</sequence>
<dbReference type="Gene3D" id="3.30.9.10">
    <property type="entry name" value="D-Amino Acid Oxidase, subunit A, domain 2"/>
    <property type="match status" value="1"/>
</dbReference>
<proteinExistence type="inferred from homology"/>
<dbReference type="AlphaFoldDB" id="A0A9P4MQE8"/>
<dbReference type="Proteomes" id="UP000799536">
    <property type="component" value="Unassembled WGS sequence"/>
</dbReference>
<keyword evidence="9" id="KW-1185">Reference proteome</keyword>
<evidence type="ECO:0000313" key="8">
    <source>
        <dbReference type="EMBL" id="KAF2199281.1"/>
    </source>
</evidence>
<dbReference type="GO" id="GO:0051698">
    <property type="term" value="F:saccharopine oxidase activity"/>
    <property type="evidence" value="ECO:0007669"/>
    <property type="project" value="TreeGrafter"/>
</dbReference>
<evidence type="ECO:0000256" key="2">
    <source>
        <dbReference type="ARBA" id="ARBA00010989"/>
    </source>
</evidence>
<keyword evidence="5" id="KW-0560">Oxidoreductase</keyword>
<evidence type="ECO:0000256" key="6">
    <source>
        <dbReference type="SAM" id="MobiDB-lite"/>
    </source>
</evidence>
<comment type="similarity">
    <text evidence="2">Belongs to the MSOX/MTOX family.</text>
</comment>
<dbReference type="EMBL" id="ML994085">
    <property type="protein sequence ID" value="KAF2199281.1"/>
    <property type="molecule type" value="Genomic_DNA"/>
</dbReference>
<dbReference type="SUPFAM" id="SSF51905">
    <property type="entry name" value="FAD/NAD(P)-binding domain"/>
    <property type="match status" value="1"/>
</dbReference>
<dbReference type="PANTHER" id="PTHR10961:SF37">
    <property type="entry name" value="FAD DEPENDENT OXIDOREDUCTASE DOMAIN-CONTAINING PROTEIN"/>
    <property type="match status" value="1"/>
</dbReference>
<name>A0A9P4MQE8_9PLEO</name>
<comment type="cofactor">
    <cofactor evidence="1">
        <name>FAD</name>
        <dbReference type="ChEBI" id="CHEBI:57692"/>
    </cofactor>
</comment>
<feature type="compositionally biased region" description="Basic and acidic residues" evidence="6">
    <location>
        <begin position="423"/>
        <end position="432"/>
    </location>
</feature>
<evidence type="ECO:0000313" key="9">
    <source>
        <dbReference type="Proteomes" id="UP000799536"/>
    </source>
</evidence>
<gene>
    <name evidence="8" type="ORF">GQ43DRAFT_433534</name>
</gene>
<keyword evidence="3" id="KW-0285">Flavoprotein</keyword>
<accession>A0A9P4MQE8</accession>
<dbReference type="InterPro" id="IPR045170">
    <property type="entry name" value="MTOX"/>
</dbReference>
<evidence type="ECO:0000256" key="5">
    <source>
        <dbReference type="ARBA" id="ARBA00023002"/>
    </source>
</evidence>
<evidence type="ECO:0000256" key="3">
    <source>
        <dbReference type="ARBA" id="ARBA00022630"/>
    </source>
</evidence>
<dbReference type="InterPro" id="IPR006076">
    <property type="entry name" value="FAD-dep_OxRdtase"/>
</dbReference>
<evidence type="ECO:0000256" key="4">
    <source>
        <dbReference type="ARBA" id="ARBA00022827"/>
    </source>
</evidence>
<protein>
    <submittedName>
        <fullName evidence="8">Nucleotide-binding domain-containing protein</fullName>
    </submittedName>
</protein>
<feature type="domain" description="FAD dependent oxidoreductase" evidence="7">
    <location>
        <begin position="12"/>
        <end position="399"/>
    </location>
</feature>
<organism evidence="8 9">
    <name type="scientific">Delitschia confertaspora ATCC 74209</name>
    <dbReference type="NCBI Taxonomy" id="1513339"/>
    <lineage>
        <taxon>Eukaryota</taxon>
        <taxon>Fungi</taxon>
        <taxon>Dikarya</taxon>
        <taxon>Ascomycota</taxon>
        <taxon>Pezizomycotina</taxon>
        <taxon>Dothideomycetes</taxon>
        <taxon>Pleosporomycetidae</taxon>
        <taxon>Pleosporales</taxon>
        <taxon>Delitschiaceae</taxon>
        <taxon>Delitschia</taxon>
    </lineage>
</organism>
<dbReference type="InterPro" id="IPR036188">
    <property type="entry name" value="FAD/NAD-bd_sf"/>
</dbReference>
<dbReference type="Gene3D" id="3.50.50.60">
    <property type="entry name" value="FAD/NAD(P)-binding domain"/>
    <property type="match status" value="1"/>
</dbReference>
<dbReference type="OrthoDB" id="2219495at2759"/>
<comment type="caution">
    <text evidence="8">The sequence shown here is derived from an EMBL/GenBank/DDBJ whole genome shotgun (WGS) entry which is preliminary data.</text>
</comment>
<keyword evidence="4" id="KW-0274">FAD</keyword>
<dbReference type="Pfam" id="PF01266">
    <property type="entry name" value="DAO"/>
    <property type="match status" value="1"/>
</dbReference>